<organism evidence="1 2">
    <name type="scientific">Dethiobacter alkaliphilus AHT 1</name>
    <dbReference type="NCBI Taxonomy" id="555088"/>
    <lineage>
        <taxon>Bacteria</taxon>
        <taxon>Bacillati</taxon>
        <taxon>Bacillota</taxon>
        <taxon>Dethiobacteria</taxon>
        <taxon>Dethiobacterales</taxon>
        <taxon>Dethiobacteraceae</taxon>
        <taxon>Dethiobacter</taxon>
    </lineage>
</organism>
<dbReference type="NCBIfam" id="TIGR04370">
    <property type="entry name" value="glyco_rpt_poly"/>
    <property type="match status" value="1"/>
</dbReference>
<dbReference type="eggNOG" id="ENOG502ZYTJ">
    <property type="taxonomic scope" value="Bacteria"/>
</dbReference>
<comment type="caution">
    <text evidence="1">The sequence shown here is derived from an EMBL/GenBank/DDBJ whole genome shotgun (WGS) entry which is preliminary data.</text>
</comment>
<evidence type="ECO:0000313" key="1">
    <source>
        <dbReference type="EMBL" id="EEG77492.1"/>
    </source>
</evidence>
<dbReference type="AlphaFoldDB" id="C0GGQ1"/>
<protein>
    <recommendedName>
        <fullName evidence="3">Oligosaccharide repeat unit polymerase</fullName>
    </recommendedName>
</protein>
<dbReference type="STRING" id="555088.DealDRAFT_1615"/>
<dbReference type="EMBL" id="ACJM01000007">
    <property type="protein sequence ID" value="EEG77492.1"/>
    <property type="molecule type" value="Genomic_DNA"/>
</dbReference>
<keyword evidence="2" id="KW-1185">Reference proteome</keyword>
<dbReference type="OrthoDB" id="2508654at2"/>
<accession>C0GGQ1</accession>
<evidence type="ECO:0000313" key="2">
    <source>
        <dbReference type="Proteomes" id="UP000006443"/>
    </source>
</evidence>
<dbReference type="Proteomes" id="UP000006443">
    <property type="component" value="Unassembled WGS sequence"/>
</dbReference>
<name>C0GGQ1_DETAL</name>
<sequence>MNLGEYALPIAILLCGFILLAESVRNQKRFQIDLLFGVSIIYAICFGIVPIFIFSVDLTYYSDMHWIRRIPLNDTGYLLASITSFFGYAAIITGYYTAKKVRITKKSQTQTAKDSKEKSETSSFFPEKKVAVIAMFLFILGTLSLLIYVNSIGGIKTALETATLYRSGRGPVSSRWLFLKNLAPVVMIASYIFYVLMYEKRKKRKYYTMMFGLSFVISLYLLMLLSGRLSMVRYIVIFPLFGVLYKNRGQGKFIIFSTVVALAIIIFGNPLFRAFSNPNQFFYYLQSWEINIGEISRLVLMEFSFPYINLVNLLTVGREVSFRFFSDIFIGTATLLPQSLLGIQLPDTLSRVNTNYFGTFGTIPVDLLSFGYYSLSLPGVIIVTFTFGVIIRIFDSIFPPQKTALESILRAAWIVFLSFRVMYGDISLVMQGGFELFVGTILIVMIRKKYQEKNILNA</sequence>
<dbReference type="RefSeq" id="WP_008516478.1">
    <property type="nucleotide sequence ID" value="NZ_ACJM01000007.1"/>
</dbReference>
<proteinExistence type="predicted"/>
<reference evidence="1 2" key="1">
    <citation type="submission" date="2009-02" db="EMBL/GenBank/DDBJ databases">
        <title>Sequencing of the draft genome and assembly of Dethiobacter alkaliphilus AHT 1.</title>
        <authorList>
            <consortium name="US DOE Joint Genome Institute (JGI-PGF)"/>
            <person name="Lucas S."/>
            <person name="Copeland A."/>
            <person name="Lapidus A."/>
            <person name="Glavina del Rio T."/>
            <person name="Dalin E."/>
            <person name="Tice H."/>
            <person name="Bruce D."/>
            <person name="Goodwin L."/>
            <person name="Pitluck S."/>
            <person name="Larimer F."/>
            <person name="Land M.L."/>
            <person name="Hauser L."/>
            <person name="Muyzer G."/>
        </authorList>
    </citation>
    <scope>NUCLEOTIDE SEQUENCE [LARGE SCALE GENOMIC DNA]</scope>
    <source>
        <strain evidence="1 2">AHT 1</strain>
    </source>
</reference>
<evidence type="ECO:0008006" key="3">
    <source>
        <dbReference type="Google" id="ProtNLM"/>
    </source>
</evidence>
<gene>
    <name evidence="1" type="ORF">DealDRAFT_1615</name>
</gene>